<protein>
    <submittedName>
        <fullName evidence="1">Uncharacterized protein</fullName>
    </submittedName>
</protein>
<dbReference type="Proteomes" id="UP000029357">
    <property type="component" value="Segment"/>
</dbReference>
<dbReference type="OrthoDB" id="27531at10239"/>
<organism evidence="1 2">
    <name type="scientific">Clostridium phage phiCDHM13</name>
    <dbReference type="NCBI Taxonomy" id="1437363"/>
    <lineage>
        <taxon>Viruses</taxon>
        <taxon>Duplodnaviria</taxon>
        <taxon>Heunggongvirae</taxon>
        <taxon>Uroviricota</taxon>
        <taxon>Caudoviricetes</taxon>
        <taxon>Sherbrookevirus</taxon>
        <taxon>Sherbrookevirus CDHM13</taxon>
    </lineage>
</organism>
<sequence length="57" mass="6532">MQMISHYLEKGVDLDKLTNLNMIEKNFHIACMLYEEEEKIKLISELIGAMFGGVKNG</sequence>
<keyword evidence="2" id="KW-1185">Reference proteome</keyword>
<dbReference type="RefSeq" id="YP_009226584.1">
    <property type="nucleotide sequence ID" value="NC_029116.1"/>
</dbReference>
<proteinExistence type="predicted"/>
<reference evidence="1 2" key="2">
    <citation type="submission" date="2014-09" db="EMBL/GenBank/DDBJ databases">
        <title>N/A.</title>
        <authorList>
            <person name="Hargreaves K.R."/>
            <person name="Clokie M.R.J."/>
        </authorList>
    </citation>
    <scope>NUCLEOTIDE SEQUENCE [LARGE SCALE GENOMIC DNA]</scope>
</reference>
<accession>A0A090C6M2</accession>
<dbReference type="GeneID" id="26797713"/>
<evidence type="ECO:0000313" key="2">
    <source>
        <dbReference type="Proteomes" id="UP000029357"/>
    </source>
</evidence>
<gene>
    <name evidence="1" type="primary">phiCDHM13_gp12</name>
</gene>
<dbReference type="EMBL" id="HG796225">
    <property type="protein sequence ID" value="CDL65295.1"/>
    <property type="molecule type" value="Genomic_DNA"/>
</dbReference>
<dbReference type="KEGG" id="vg:26797713"/>
<reference evidence="1 2" key="1">
    <citation type="submission" date="2013-10" db="EMBL/GenBank/DDBJ databases">
        <authorList>
            <person name="Hargreaves K."/>
        </authorList>
    </citation>
    <scope>NUCLEOTIDE SEQUENCE [LARGE SCALE GENOMIC DNA]</scope>
</reference>
<name>A0A090C6M2_9CAUD</name>
<evidence type="ECO:0000313" key="1">
    <source>
        <dbReference type="EMBL" id="CDL65295.1"/>
    </source>
</evidence>